<gene>
    <name evidence="1" type="ORF">CCUR1050_LOCUS26561</name>
</gene>
<dbReference type="EMBL" id="HBEZ01048336">
    <property type="protein sequence ID" value="CAD8650360.1"/>
    <property type="molecule type" value="Transcribed_RNA"/>
</dbReference>
<reference evidence="1" key="1">
    <citation type="submission" date="2021-01" db="EMBL/GenBank/DDBJ databases">
        <authorList>
            <person name="Corre E."/>
            <person name="Pelletier E."/>
            <person name="Niang G."/>
            <person name="Scheremetjew M."/>
            <person name="Finn R."/>
            <person name="Kale V."/>
            <person name="Holt S."/>
            <person name="Cochrane G."/>
            <person name="Meng A."/>
            <person name="Brown T."/>
            <person name="Cohen L."/>
        </authorList>
    </citation>
    <scope>NUCLEOTIDE SEQUENCE</scope>
    <source>
        <strain evidence="1">CCAP979/52</strain>
    </source>
</reference>
<name>A0A7S0MSU4_9CRYP</name>
<organism evidence="1">
    <name type="scientific">Cryptomonas curvata</name>
    <dbReference type="NCBI Taxonomy" id="233186"/>
    <lineage>
        <taxon>Eukaryota</taxon>
        <taxon>Cryptophyceae</taxon>
        <taxon>Cryptomonadales</taxon>
        <taxon>Cryptomonadaceae</taxon>
        <taxon>Cryptomonas</taxon>
    </lineage>
</organism>
<proteinExistence type="predicted"/>
<protein>
    <submittedName>
        <fullName evidence="1">Uncharacterized protein</fullName>
    </submittedName>
</protein>
<evidence type="ECO:0000313" key="1">
    <source>
        <dbReference type="EMBL" id="CAD8650360.1"/>
    </source>
</evidence>
<sequence>MPESSNHVTMILQSSCPNSDVSVCDDNKNVVLPHSVKANAPSKIESELLHAPSVHMHLGKGISKVREFQRLTSQPNEEIFLSCDYSASLAEDDLLSLFEDSVCPSHPPKRKRSEDLK</sequence>
<accession>A0A7S0MSU4</accession>
<dbReference type="AlphaFoldDB" id="A0A7S0MSU4"/>